<dbReference type="SUPFAM" id="SSF46565">
    <property type="entry name" value="Chaperone J-domain"/>
    <property type="match status" value="1"/>
</dbReference>
<comment type="caution">
    <text evidence="2">The sequence shown here is derived from an EMBL/GenBank/DDBJ whole genome shotgun (WGS) entry which is preliminary data.</text>
</comment>
<dbReference type="CDD" id="cd06257">
    <property type="entry name" value="DnaJ"/>
    <property type="match status" value="1"/>
</dbReference>
<dbReference type="Gene3D" id="1.10.287.110">
    <property type="entry name" value="DnaJ domain"/>
    <property type="match status" value="1"/>
</dbReference>
<organism evidence="2 3">
    <name type="scientific">Swaminathania salitolerans</name>
    <dbReference type="NCBI Taxonomy" id="182838"/>
    <lineage>
        <taxon>Bacteria</taxon>
        <taxon>Pseudomonadati</taxon>
        <taxon>Pseudomonadota</taxon>
        <taxon>Alphaproteobacteria</taxon>
        <taxon>Acetobacterales</taxon>
        <taxon>Acetobacteraceae</taxon>
        <taxon>Swaminathania</taxon>
    </lineage>
</organism>
<keyword evidence="3" id="KW-1185">Reference proteome</keyword>
<dbReference type="EMBL" id="BJVC01000002">
    <property type="protein sequence ID" value="GEL02128.1"/>
    <property type="molecule type" value="Genomic_DNA"/>
</dbReference>
<evidence type="ECO:0000313" key="3">
    <source>
        <dbReference type="Proteomes" id="UP000321405"/>
    </source>
</evidence>
<proteinExistence type="predicted"/>
<feature type="domain" description="J" evidence="1">
    <location>
        <begin position="150"/>
        <end position="207"/>
    </location>
</feature>
<dbReference type="PROSITE" id="PS50076">
    <property type="entry name" value="DNAJ_2"/>
    <property type="match status" value="1"/>
</dbReference>
<name>A0A511BVR2_9PROT</name>
<accession>A0A511BVR2</accession>
<dbReference type="Pfam" id="PF00226">
    <property type="entry name" value="DnaJ"/>
    <property type="match status" value="1"/>
</dbReference>
<dbReference type="PRINTS" id="PR00625">
    <property type="entry name" value="JDOMAIN"/>
</dbReference>
<dbReference type="SMART" id="SM00271">
    <property type="entry name" value="DnaJ"/>
    <property type="match status" value="1"/>
</dbReference>
<evidence type="ECO:0000313" key="2">
    <source>
        <dbReference type="EMBL" id="GEL02128.1"/>
    </source>
</evidence>
<dbReference type="Proteomes" id="UP000321405">
    <property type="component" value="Unassembled WGS sequence"/>
</dbReference>
<dbReference type="AlphaFoldDB" id="A0A511BVR2"/>
<dbReference type="InterPro" id="IPR001623">
    <property type="entry name" value="DnaJ_domain"/>
</dbReference>
<reference evidence="2 3" key="1">
    <citation type="submission" date="2019-07" db="EMBL/GenBank/DDBJ databases">
        <title>Whole genome shotgun sequence of Swaminathania salitolerans NBRC 104436.</title>
        <authorList>
            <person name="Hosoyama A."/>
            <person name="Uohara A."/>
            <person name="Ohji S."/>
            <person name="Ichikawa N."/>
        </authorList>
    </citation>
    <scope>NUCLEOTIDE SEQUENCE [LARGE SCALE GENOMIC DNA]</scope>
    <source>
        <strain evidence="2 3">NBRC 104436</strain>
    </source>
</reference>
<evidence type="ECO:0000259" key="1">
    <source>
        <dbReference type="PROSITE" id="PS50076"/>
    </source>
</evidence>
<protein>
    <submittedName>
        <fullName evidence="2">Molecular chaperone DnaJ</fullName>
    </submittedName>
</protein>
<dbReference type="InterPro" id="IPR036869">
    <property type="entry name" value="J_dom_sf"/>
</dbReference>
<sequence>MLASRRLPTHISPIMRRKSTRHRAFDPDPDAPERYCDWPDCTNQAGYRAPKDRTQLRQYFWFCLEHVREYNARWDFYKGMTPGQIEAQLRADVSWQRPSWKLGTRGGQDFNEEEILDPLDLLNATRARRAQAARHRSKREAEAAPPGLRDHLRTLSLDWPLTLDLLKARYRELARKHHPDTNAGDREAEDRFKTVNVAYATIRAHLSSL</sequence>
<gene>
    <name evidence="2" type="ORF">SSA02_12910</name>
</gene>